<evidence type="ECO:0000313" key="3">
    <source>
        <dbReference type="Proteomes" id="UP000000267"/>
    </source>
</evidence>
<feature type="compositionally biased region" description="Basic and acidic residues" evidence="1">
    <location>
        <begin position="35"/>
        <end position="47"/>
    </location>
</feature>
<evidence type="ECO:0000313" key="2">
    <source>
        <dbReference type="EMBL" id="EDO16440.1"/>
    </source>
</evidence>
<keyword evidence="3" id="KW-1185">Reference proteome</keyword>
<accession>A7TMM6</accession>
<proteinExistence type="predicted"/>
<dbReference type="GeneID" id="5544610"/>
<dbReference type="eggNOG" id="ENOG502QSS3">
    <property type="taxonomic scope" value="Eukaryota"/>
</dbReference>
<feature type="region of interest" description="Disordered" evidence="1">
    <location>
        <begin position="1"/>
        <end position="58"/>
    </location>
</feature>
<protein>
    <submittedName>
        <fullName evidence="2">Uncharacterized protein</fullName>
    </submittedName>
</protein>
<dbReference type="PhylomeDB" id="A7TMM6"/>
<dbReference type="KEGG" id="vpo:Kpol_1066p4"/>
<dbReference type="FunCoup" id="A7TMM6">
    <property type="interactions" value="134"/>
</dbReference>
<dbReference type="EMBL" id="DS480424">
    <property type="protein sequence ID" value="EDO16440.1"/>
    <property type="molecule type" value="Genomic_DNA"/>
</dbReference>
<dbReference type="HOGENOM" id="CLU_017547_0_0_1"/>
<feature type="region of interest" description="Disordered" evidence="1">
    <location>
        <begin position="351"/>
        <end position="390"/>
    </location>
</feature>
<dbReference type="RefSeq" id="XP_001644298.1">
    <property type="nucleotide sequence ID" value="XM_001644248.1"/>
</dbReference>
<feature type="compositionally biased region" description="Low complexity" evidence="1">
    <location>
        <begin position="90"/>
        <end position="115"/>
    </location>
</feature>
<feature type="compositionally biased region" description="Polar residues" evidence="1">
    <location>
        <begin position="380"/>
        <end position="390"/>
    </location>
</feature>
<dbReference type="OMA" id="HRRIFRV"/>
<dbReference type="Proteomes" id="UP000000267">
    <property type="component" value="Unassembled WGS sequence"/>
</dbReference>
<feature type="region of interest" description="Disordered" evidence="1">
    <location>
        <begin position="751"/>
        <end position="783"/>
    </location>
</feature>
<gene>
    <name evidence="2" type="ORF">Kpol_1066p4</name>
</gene>
<feature type="region of interest" description="Disordered" evidence="1">
    <location>
        <begin position="180"/>
        <end position="206"/>
    </location>
</feature>
<dbReference type="InParanoid" id="A7TMM6"/>
<feature type="compositionally biased region" description="Polar residues" evidence="1">
    <location>
        <begin position="23"/>
        <end position="34"/>
    </location>
</feature>
<reference evidence="2 3" key="1">
    <citation type="journal article" date="2007" name="Proc. Natl. Acad. Sci. U.S.A.">
        <title>Independent sorting-out of thousands of duplicated gene pairs in two yeast species descended from a whole-genome duplication.</title>
        <authorList>
            <person name="Scannell D.R."/>
            <person name="Frank A.C."/>
            <person name="Conant G.C."/>
            <person name="Byrne K.P."/>
            <person name="Woolfit M."/>
            <person name="Wolfe K.H."/>
        </authorList>
    </citation>
    <scope>NUCLEOTIDE SEQUENCE [LARGE SCALE GENOMIC DNA]</scope>
    <source>
        <strain evidence="3">ATCC 22028 / DSM 70294 / BCRC 21397 / CBS 2163 / NBRC 10782 / NRRL Y-8283 / UCD 57-17</strain>
    </source>
</reference>
<feature type="region of interest" description="Disordered" evidence="1">
    <location>
        <begin position="87"/>
        <end position="145"/>
    </location>
</feature>
<organism evidence="3">
    <name type="scientific">Vanderwaltozyma polyspora (strain ATCC 22028 / DSM 70294 / BCRC 21397 / CBS 2163 / NBRC 10782 / NRRL Y-8283 / UCD 57-17)</name>
    <name type="common">Kluyveromyces polysporus</name>
    <dbReference type="NCBI Taxonomy" id="436907"/>
    <lineage>
        <taxon>Eukaryota</taxon>
        <taxon>Fungi</taxon>
        <taxon>Dikarya</taxon>
        <taxon>Ascomycota</taxon>
        <taxon>Saccharomycotina</taxon>
        <taxon>Saccharomycetes</taxon>
        <taxon>Saccharomycetales</taxon>
        <taxon>Saccharomycetaceae</taxon>
        <taxon>Vanderwaltozyma</taxon>
    </lineage>
</organism>
<name>A7TMM6_VANPO</name>
<evidence type="ECO:0000256" key="1">
    <source>
        <dbReference type="SAM" id="MobiDB-lite"/>
    </source>
</evidence>
<feature type="compositionally biased region" description="Basic and acidic residues" evidence="1">
    <location>
        <begin position="653"/>
        <end position="667"/>
    </location>
</feature>
<feature type="compositionally biased region" description="Low complexity" evidence="1">
    <location>
        <begin position="351"/>
        <end position="366"/>
    </location>
</feature>
<dbReference type="OrthoDB" id="4067613at2759"/>
<dbReference type="AlphaFoldDB" id="A7TMM6"/>
<sequence>MFGGGGGSSNKPKRRSFFFLGGSNESTPASSRTVSKNDGKKVKETKTTRSVSAPKEKLPLNRSGFMINDIKADKNMMQKRIPTPVIQTQNNNTANNNDKININNNNANNNNNSNNPFRQPSLVAEEPVRRETRSRRPPPPTVDLSLIQPVISNGPLRNELQLNNHNASESTMDMSNFIKGPEEIGLDSSRADVPSSQQHRRQRSEAEKLVDDIAEYIEEQQIQNKNSNRSLTASIDELPPVSPVDELHLNTDNLSIMDGNGDSRTENLNDFDNSLSNDEYSDRLNLGVEKVPSSSIGDTSSLNISTGLESERFSFTGTVDAKSIQSYQNARSSTVDNSTSVLKISNINTNEFSDQSSSSNSSENNQGYINTNSRIEKNSNHSNLENLSTETSDNEDYVIYNSYTNTDGDSCVSGPKTFRVVNQDSTKFTLGTDDDLATSTEDDVKTNDLANSFNDLANSFNDLDFKSGSLDSHNRDVVTPTVETHDSISKNGSFNIASRPEIPSIPTSPETADLSIYHQSSKQIRAAINSNSINNSSSTVSSTPISNKRDTNVRLVSSYVEELRLKYFTTSNFLQAPPNLPITLKQKNNLIQPKNIKVTIRTSSKQIGIKHGKVKTKLLALETTNEDSNENTVGSSQNPNKIVDHTKEFHNLIKKKDDTGSNDENDHYSNSYMKDIPGDDAYDSDDILAPLRKKNSLEETPTRHNTVVSYYTKTKTRLRSGTLDNSYSQLQELPSNILISDYEDKENIKDANYDDVSNSEGDSEQEYITRGNLHIANPDGESD</sequence>
<feature type="region of interest" description="Disordered" evidence="1">
    <location>
        <begin position="653"/>
        <end position="677"/>
    </location>
</feature>